<proteinExistence type="predicted"/>
<name>A0A6J5PIT9_9CAUD</name>
<organism evidence="1">
    <name type="scientific">uncultured Caudovirales phage</name>
    <dbReference type="NCBI Taxonomy" id="2100421"/>
    <lineage>
        <taxon>Viruses</taxon>
        <taxon>Duplodnaviria</taxon>
        <taxon>Heunggongvirae</taxon>
        <taxon>Uroviricota</taxon>
        <taxon>Caudoviricetes</taxon>
        <taxon>Peduoviridae</taxon>
        <taxon>Maltschvirus</taxon>
        <taxon>Maltschvirus maltsch</taxon>
    </lineage>
</organism>
<evidence type="ECO:0000313" key="1">
    <source>
        <dbReference type="EMBL" id="CAB4171820.1"/>
    </source>
</evidence>
<reference evidence="1" key="1">
    <citation type="submission" date="2020-05" db="EMBL/GenBank/DDBJ databases">
        <authorList>
            <person name="Chiriac C."/>
            <person name="Salcher M."/>
            <person name="Ghai R."/>
            <person name="Kavagutti S V."/>
        </authorList>
    </citation>
    <scope>NUCLEOTIDE SEQUENCE</scope>
</reference>
<dbReference type="EMBL" id="LR797303">
    <property type="protein sequence ID" value="CAB4200615.1"/>
    <property type="molecule type" value="Genomic_DNA"/>
</dbReference>
<sequence>MVFQMLENGWSDEAICAELGVEADELVRLKHVTGFSKLFENVDYRRSWQTKRQIQLAKQYADEAANAN</sequence>
<dbReference type="EMBL" id="LR796874">
    <property type="protein sequence ID" value="CAB4171820.1"/>
    <property type="molecule type" value="Genomic_DNA"/>
</dbReference>
<gene>
    <name evidence="2" type="ORF">UFOVP1348_54</name>
    <name evidence="1" type="ORF">UFOVP924_23</name>
</gene>
<accession>A0A6J5PIT9</accession>
<protein>
    <submittedName>
        <fullName evidence="1">Uncharacterized protein</fullName>
    </submittedName>
</protein>
<evidence type="ECO:0000313" key="2">
    <source>
        <dbReference type="EMBL" id="CAB4200615.1"/>
    </source>
</evidence>